<dbReference type="PANTHER" id="PTHR11960">
    <property type="entry name" value="EUKARYOTIC TRANSLATION INITIATION FACTOR 4E RELATED"/>
    <property type="match status" value="1"/>
</dbReference>
<evidence type="ECO:0000256" key="3">
    <source>
        <dbReference type="ARBA" id="ARBA00022845"/>
    </source>
</evidence>
<keyword evidence="5 6" id="KW-0648">Protein biosynthesis</keyword>
<dbReference type="Pfam" id="PF01652">
    <property type="entry name" value="IF4E"/>
    <property type="match status" value="1"/>
</dbReference>
<name>A0AAV2TT78_CALDB</name>
<dbReference type="SUPFAM" id="SSF55418">
    <property type="entry name" value="eIF4e-like"/>
    <property type="match status" value="1"/>
</dbReference>
<dbReference type="PANTHER" id="PTHR11960:SF8">
    <property type="entry name" value="EUKARYOTIC TRANSLATION INITIATION FACTOR 4E1-RELATED"/>
    <property type="match status" value="1"/>
</dbReference>
<gene>
    <name evidence="7" type="ORF">CDAUBV1_LOCUS13415</name>
</gene>
<dbReference type="GO" id="GO:0016281">
    <property type="term" value="C:eukaryotic translation initiation factor 4F complex"/>
    <property type="evidence" value="ECO:0007669"/>
    <property type="project" value="TreeGrafter"/>
</dbReference>
<accession>A0AAV2TT78</accession>
<dbReference type="GO" id="GO:0006417">
    <property type="term" value="P:regulation of translation"/>
    <property type="evidence" value="ECO:0007669"/>
    <property type="project" value="UniProtKB-KW"/>
</dbReference>
<sequence>MATAVEEAGTDKRDEGPACDLHPLQDSWTYYLFIFKSTSAWEESIKRVATFSTIEHFWSVMLHTEPPSRIANGTDVYMFRSEIMPKWEDPKNENGGRWLMNLPPGSRIDTYWEELLMLLVGCDWETDEEAEQICGAAFQPRARGHKMSVWLADSKAESSIMKIGKRIKERLQFPERMYFQTVEEQKSQGRGKDITSGSYQV</sequence>
<protein>
    <recommendedName>
        <fullName evidence="9">Eukaryotic translation initiation factor 4E</fullName>
    </recommendedName>
</protein>
<comment type="caution">
    <text evidence="7">The sequence shown here is derived from an EMBL/GenBank/DDBJ whole genome shotgun (WGS) entry which is preliminary data.</text>
</comment>
<organism evidence="7 8">
    <name type="scientific">Calicophoron daubneyi</name>
    <name type="common">Rumen fluke</name>
    <name type="synonym">Paramphistomum daubneyi</name>
    <dbReference type="NCBI Taxonomy" id="300641"/>
    <lineage>
        <taxon>Eukaryota</taxon>
        <taxon>Metazoa</taxon>
        <taxon>Spiralia</taxon>
        <taxon>Lophotrochozoa</taxon>
        <taxon>Platyhelminthes</taxon>
        <taxon>Trematoda</taxon>
        <taxon>Digenea</taxon>
        <taxon>Plagiorchiida</taxon>
        <taxon>Pronocephalata</taxon>
        <taxon>Paramphistomoidea</taxon>
        <taxon>Paramphistomidae</taxon>
        <taxon>Calicophoron</taxon>
    </lineage>
</organism>
<evidence type="ECO:0000256" key="1">
    <source>
        <dbReference type="ARBA" id="ARBA00009860"/>
    </source>
</evidence>
<evidence type="ECO:0000256" key="2">
    <source>
        <dbReference type="ARBA" id="ARBA00022540"/>
    </source>
</evidence>
<dbReference type="InterPro" id="IPR001040">
    <property type="entry name" value="TIF_eIF_4E"/>
</dbReference>
<keyword evidence="4 6" id="KW-0694">RNA-binding</keyword>
<evidence type="ECO:0000313" key="7">
    <source>
        <dbReference type="EMBL" id="CAL5138592.1"/>
    </source>
</evidence>
<evidence type="ECO:0000256" key="4">
    <source>
        <dbReference type="ARBA" id="ARBA00022884"/>
    </source>
</evidence>
<evidence type="ECO:0000313" key="8">
    <source>
        <dbReference type="Proteomes" id="UP001497525"/>
    </source>
</evidence>
<comment type="similarity">
    <text evidence="1 6">Belongs to the eukaryotic initiation factor 4E family.</text>
</comment>
<dbReference type="InterPro" id="IPR023398">
    <property type="entry name" value="TIF_eIF4e-like"/>
</dbReference>
<reference evidence="7" key="1">
    <citation type="submission" date="2024-06" db="EMBL/GenBank/DDBJ databases">
        <authorList>
            <person name="Liu X."/>
            <person name="Lenzi L."/>
            <person name="Haldenby T S."/>
            <person name="Uol C."/>
        </authorList>
    </citation>
    <scope>NUCLEOTIDE SEQUENCE</scope>
</reference>
<proteinExistence type="inferred from homology"/>
<dbReference type="Proteomes" id="UP001497525">
    <property type="component" value="Unassembled WGS sequence"/>
</dbReference>
<evidence type="ECO:0008006" key="9">
    <source>
        <dbReference type="Google" id="ProtNLM"/>
    </source>
</evidence>
<evidence type="ECO:0000256" key="6">
    <source>
        <dbReference type="RuleBase" id="RU004374"/>
    </source>
</evidence>
<dbReference type="Gene3D" id="3.30.760.10">
    <property type="entry name" value="RNA Cap, Translation Initiation Factor Eif4e"/>
    <property type="match status" value="1"/>
</dbReference>
<dbReference type="GO" id="GO:0000340">
    <property type="term" value="F:RNA 7-methylguanosine cap binding"/>
    <property type="evidence" value="ECO:0007669"/>
    <property type="project" value="TreeGrafter"/>
</dbReference>
<dbReference type="GO" id="GO:0003743">
    <property type="term" value="F:translation initiation factor activity"/>
    <property type="evidence" value="ECO:0007669"/>
    <property type="project" value="UniProtKB-KW"/>
</dbReference>
<keyword evidence="3" id="KW-0810">Translation regulation</keyword>
<keyword evidence="2 6" id="KW-0396">Initiation factor</keyword>
<dbReference type="AlphaFoldDB" id="A0AAV2TT78"/>
<dbReference type="EMBL" id="CAXLJL010000501">
    <property type="protein sequence ID" value="CAL5138592.1"/>
    <property type="molecule type" value="Genomic_DNA"/>
</dbReference>
<evidence type="ECO:0000256" key="5">
    <source>
        <dbReference type="ARBA" id="ARBA00022917"/>
    </source>
</evidence>